<evidence type="ECO:0000313" key="2">
    <source>
        <dbReference type="EMBL" id="GJD58676.1"/>
    </source>
</evidence>
<evidence type="ECO:0000313" key="5">
    <source>
        <dbReference type="Proteomes" id="UP001055303"/>
    </source>
</evidence>
<feature type="compositionally biased region" description="Basic and acidic residues" evidence="1">
    <location>
        <begin position="170"/>
        <end position="192"/>
    </location>
</feature>
<dbReference type="EMBL" id="BPQI01000164">
    <property type="protein sequence ID" value="GJD58676.1"/>
    <property type="molecule type" value="Genomic_DNA"/>
</dbReference>
<reference evidence="2" key="2">
    <citation type="journal article" date="2021" name="Front. Microbiol.">
        <title>Comprehensive Comparative Genomics and Phenotyping of Methylobacterium Species.</title>
        <authorList>
            <person name="Alessa O."/>
            <person name="Ogura Y."/>
            <person name="Fujitani Y."/>
            <person name="Takami H."/>
            <person name="Hayashi T."/>
            <person name="Sahin N."/>
            <person name="Tani A."/>
        </authorList>
    </citation>
    <scope>NUCLEOTIDE SEQUENCE</scope>
    <source>
        <strain evidence="2">DSM 22415</strain>
    </source>
</reference>
<sequence length="219" mass="23756">MAPIIGFNSRTGGSAPTESAAPKKSGNPLDPLNVLVPADNAQVEGTEEHVIEIAPQNANGLTISLALVVKPGHGGVNSATPEVTWDTRGTGWRIEGPTMDADGKPQYGGYKPRAAEMFLADLQMFLDRNPKWGQIALLKAGNNDHRIITRVEAGESYRLDTLESIAETMNKAERGELNPDDFRNLRRDKGGNEDGVESSSQGRPANDRKVRSRVTRSKR</sequence>
<evidence type="ECO:0000256" key="1">
    <source>
        <dbReference type="SAM" id="MobiDB-lite"/>
    </source>
</evidence>
<reference evidence="3 4" key="1">
    <citation type="submission" date="2019-06" db="EMBL/GenBank/DDBJ databases">
        <authorList>
            <person name="Rodrigo-Torres L."/>
            <person name="Arahal R. D."/>
            <person name="Lucena T."/>
        </authorList>
    </citation>
    <scope>NUCLEOTIDE SEQUENCE [LARGE SCALE GENOMIC DNA]</scope>
    <source>
        <strain evidence="3 4">SW08-7</strain>
    </source>
</reference>
<feature type="region of interest" description="Disordered" evidence="1">
    <location>
        <begin position="1"/>
        <end position="31"/>
    </location>
</feature>
<dbReference type="AlphaFoldDB" id="A0A564G3Y0"/>
<dbReference type="Proteomes" id="UP001055303">
    <property type="component" value="Unassembled WGS sequence"/>
</dbReference>
<dbReference type="OrthoDB" id="9977666at2"/>
<evidence type="ECO:0000313" key="3">
    <source>
        <dbReference type="EMBL" id="VUF15195.1"/>
    </source>
</evidence>
<protein>
    <submittedName>
        <fullName evidence="3">Uncharacterized protein</fullName>
    </submittedName>
</protein>
<feature type="region of interest" description="Disordered" evidence="1">
    <location>
        <begin position="170"/>
        <end position="219"/>
    </location>
</feature>
<proteinExistence type="predicted"/>
<reference evidence="2" key="3">
    <citation type="submission" date="2021-08" db="EMBL/GenBank/DDBJ databases">
        <authorList>
            <person name="Tani A."/>
            <person name="Ola A."/>
            <person name="Ogura Y."/>
            <person name="Katsura K."/>
            <person name="Hayashi T."/>
        </authorList>
    </citation>
    <scope>NUCLEOTIDE SEQUENCE</scope>
    <source>
        <strain evidence="2">DSM 22415</strain>
    </source>
</reference>
<feature type="compositionally biased region" description="Basic residues" evidence="1">
    <location>
        <begin position="210"/>
        <end position="219"/>
    </location>
</feature>
<organism evidence="3 4">
    <name type="scientific">Methylobacterium dankookense</name>
    <dbReference type="NCBI Taxonomy" id="560405"/>
    <lineage>
        <taxon>Bacteria</taxon>
        <taxon>Pseudomonadati</taxon>
        <taxon>Pseudomonadota</taxon>
        <taxon>Alphaproteobacteria</taxon>
        <taxon>Hyphomicrobiales</taxon>
        <taxon>Methylobacteriaceae</taxon>
        <taxon>Methylobacterium</taxon>
    </lineage>
</organism>
<dbReference type="EMBL" id="CABFVH010000048">
    <property type="protein sequence ID" value="VUF15195.1"/>
    <property type="molecule type" value="Genomic_DNA"/>
</dbReference>
<accession>A0A564G3Y0</accession>
<name>A0A564G3Y0_9HYPH</name>
<evidence type="ECO:0000313" key="4">
    <source>
        <dbReference type="Proteomes" id="UP000401717"/>
    </source>
</evidence>
<keyword evidence="5" id="KW-1185">Reference proteome</keyword>
<dbReference type="Proteomes" id="UP000401717">
    <property type="component" value="Unassembled WGS sequence"/>
</dbReference>
<feature type="compositionally biased region" description="Polar residues" evidence="1">
    <location>
        <begin position="8"/>
        <end position="17"/>
    </location>
</feature>
<gene>
    <name evidence="2" type="ORF">IFDJLNFL_4599</name>
    <name evidence="3" type="ORF">MTDSW087_04930</name>
</gene>
<dbReference type="RefSeq" id="WP_144767580.1">
    <property type="nucleotide sequence ID" value="NZ_BPQI01000164.1"/>
</dbReference>